<dbReference type="EMBL" id="REGN01005531">
    <property type="protein sequence ID" value="RNA13004.1"/>
    <property type="molecule type" value="Genomic_DNA"/>
</dbReference>
<reference evidence="1 2" key="1">
    <citation type="journal article" date="2018" name="Sci. Rep.">
        <title>Genomic signatures of local adaptation to the degree of environmental predictability in rotifers.</title>
        <authorList>
            <person name="Franch-Gras L."/>
            <person name="Hahn C."/>
            <person name="Garcia-Roger E.M."/>
            <person name="Carmona M.J."/>
            <person name="Serra M."/>
            <person name="Gomez A."/>
        </authorList>
    </citation>
    <scope>NUCLEOTIDE SEQUENCE [LARGE SCALE GENOMIC DNA]</scope>
    <source>
        <strain evidence="1">HYR1</strain>
    </source>
</reference>
<keyword evidence="2" id="KW-1185">Reference proteome</keyword>
<sequence length="137" mass="16049">MLKIDVSNILTRKKAIEPSIVEVQKGVDVSSDDDDYDNNELNFNGASTKRKIAKIAWIFLKQLESEFVVDYEIKPNYSRYRSYDAYGGTKVYYKCKFKSCSVQVYLFYCKNPLKISLFSNHREHQHINDKGKKRAFI</sequence>
<proteinExistence type="predicted"/>
<accession>A0A3M7QPK8</accession>
<comment type="caution">
    <text evidence="1">The sequence shown here is derived from an EMBL/GenBank/DDBJ whole genome shotgun (WGS) entry which is preliminary data.</text>
</comment>
<organism evidence="1 2">
    <name type="scientific">Brachionus plicatilis</name>
    <name type="common">Marine rotifer</name>
    <name type="synonym">Brachionus muelleri</name>
    <dbReference type="NCBI Taxonomy" id="10195"/>
    <lineage>
        <taxon>Eukaryota</taxon>
        <taxon>Metazoa</taxon>
        <taxon>Spiralia</taxon>
        <taxon>Gnathifera</taxon>
        <taxon>Rotifera</taxon>
        <taxon>Eurotatoria</taxon>
        <taxon>Monogononta</taxon>
        <taxon>Pseudotrocha</taxon>
        <taxon>Ploima</taxon>
        <taxon>Brachionidae</taxon>
        <taxon>Brachionus</taxon>
    </lineage>
</organism>
<dbReference type="Proteomes" id="UP000276133">
    <property type="component" value="Unassembled WGS sequence"/>
</dbReference>
<evidence type="ECO:0000313" key="2">
    <source>
        <dbReference type="Proteomes" id="UP000276133"/>
    </source>
</evidence>
<gene>
    <name evidence="1" type="ORF">BpHYR1_033669</name>
</gene>
<name>A0A3M7QPK8_BRAPC</name>
<dbReference type="AlphaFoldDB" id="A0A3M7QPK8"/>
<evidence type="ECO:0000313" key="1">
    <source>
        <dbReference type="EMBL" id="RNA13004.1"/>
    </source>
</evidence>
<protein>
    <submittedName>
        <fullName evidence="1">Uncharacterized protein</fullName>
    </submittedName>
</protein>